<proteinExistence type="predicted"/>
<feature type="domain" description="Cupin fold metalloprotein WbuC cupin" evidence="1">
    <location>
        <begin position="4"/>
        <end position="84"/>
    </location>
</feature>
<dbReference type="EMBL" id="MH444264">
    <property type="protein sequence ID" value="AXL96400.1"/>
    <property type="molecule type" value="Genomic_DNA"/>
</dbReference>
<gene>
    <name evidence="2" type="primary">orf10</name>
</gene>
<protein>
    <recommendedName>
        <fullName evidence="1">Cupin fold metalloprotein WbuC cupin domain-containing protein</fullName>
    </recommendedName>
</protein>
<dbReference type="InterPro" id="IPR027565">
    <property type="entry name" value="Cupin_WbuC"/>
</dbReference>
<evidence type="ECO:0000259" key="1">
    <source>
        <dbReference type="Pfam" id="PF19480"/>
    </source>
</evidence>
<accession>A0A346CLC6</accession>
<reference evidence="2" key="1">
    <citation type="submission" date="2018-06" db="EMBL/GenBank/DDBJ databases">
        <title>Development of a Molecular Serotyping Scheme and a Multiplexed Luminex-Based Array for Providencia.</title>
        <authorList>
            <person name="Du Y."/>
            <person name="Liu B."/>
        </authorList>
    </citation>
    <scope>NUCLEOTIDE SEQUENCE</scope>
</reference>
<dbReference type="RefSeq" id="WP_154631811.1">
    <property type="nucleotide sequence ID" value="NZ_JBEEVT010000017.1"/>
</dbReference>
<dbReference type="Pfam" id="PF19480">
    <property type="entry name" value="DUF6016"/>
    <property type="match status" value="1"/>
</dbReference>
<organism evidence="2">
    <name type="scientific">Providencia alcalifaciens</name>
    <dbReference type="NCBI Taxonomy" id="126385"/>
    <lineage>
        <taxon>Bacteria</taxon>
        <taxon>Pseudomonadati</taxon>
        <taxon>Pseudomonadota</taxon>
        <taxon>Gammaproteobacteria</taxon>
        <taxon>Enterobacterales</taxon>
        <taxon>Morganellaceae</taxon>
        <taxon>Providencia</taxon>
    </lineage>
</organism>
<dbReference type="SUPFAM" id="SSF51182">
    <property type="entry name" value="RmlC-like cupins"/>
    <property type="match status" value="1"/>
</dbReference>
<evidence type="ECO:0000313" key="2">
    <source>
        <dbReference type="EMBL" id="AXL96400.1"/>
    </source>
</evidence>
<name>A0A346CLC6_9GAMM</name>
<dbReference type="InterPro" id="IPR014710">
    <property type="entry name" value="RmlC-like_jellyroll"/>
</dbReference>
<dbReference type="CDD" id="cd07005">
    <property type="entry name" value="cupin_WbuC-like"/>
    <property type="match status" value="1"/>
</dbReference>
<sequence>MLRIDNQIVEKLYLEAKHSPRKRSHYLLHKSHQDKVQRLLIGFVRGSFVEPHCHELPHQWESFFILEGNLKLTILDENNNIKSTEIIGLGTSIFAVEIQPNEIHSLECLSERALLLEIKEGPFDPSFAKKLI</sequence>
<dbReference type="InterPro" id="IPR046058">
    <property type="entry name" value="WbuC_cupin"/>
</dbReference>
<dbReference type="InterPro" id="IPR011051">
    <property type="entry name" value="RmlC_Cupin_sf"/>
</dbReference>
<dbReference type="NCBIfam" id="TIGR04366">
    <property type="entry name" value="cupin_WbuC"/>
    <property type="match status" value="1"/>
</dbReference>
<dbReference type="Gene3D" id="2.60.120.10">
    <property type="entry name" value="Jelly Rolls"/>
    <property type="match status" value="1"/>
</dbReference>
<dbReference type="AlphaFoldDB" id="A0A346CLC6"/>